<protein>
    <submittedName>
        <fullName evidence="2">Uncharacterized protein</fullName>
    </submittedName>
</protein>
<feature type="region of interest" description="Disordered" evidence="1">
    <location>
        <begin position="1"/>
        <end position="54"/>
    </location>
</feature>
<proteinExistence type="predicted"/>
<keyword evidence="3" id="KW-1185">Reference proteome</keyword>
<dbReference type="RefSeq" id="WP_185104784.1">
    <property type="nucleotide sequence ID" value="NZ_BAAAXY010000246.1"/>
</dbReference>
<feature type="compositionally biased region" description="Basic and acidic residues" evidence="1">
    <location>
        <begin position="1"/>
        <end position="10"/>
    </location>
</feature>
<evidence type="ECO:0000256" key="1">
    <source>
        <dbReference type="SAM" id="MobiDB-lite"/>
    </source>
</evidence>
<organism evidence="2 3">
    <name type="scientific">Nonomuraea rubra</name>
    <dbReference type="NCBI Taxonomy" id="46180"/>
    <lineage>
        <taxon>Bacteria</taxon>
        <taxon>Bacillati</taxon>
        <taxon>Actinomycetota</taxon>
        <taxon>Actinomycetes</taxon>
        <taxon>Streptosporangiales</taxon>
        <taxon>Streptosporangiaceae</taxon>
        <taxon>Nonomuraea</taxon>
    </lineage>
</organism>
<evidence type="ECO:0000313" key="2">
    <source>
        <dbReference type="EMBL" id="MBB6550527.1"/>
    </source>
</evidence>
<evidence type="ECO:0000313" key="3">
    <source>
        <dbReference type="Proteomes" id="UP000565579"/>
    </source>
</evidence>
<dbReference type="Proteomes" id="UP000565579">
    <property type="component" value="Unassembled WGS sequence"/>
</dbReference>
<reference evidence="2 3" key="1">
    <citation type="submission" date="2020-08" db="EMBL/GenBank/DDBJ databases">
        <title>Sequencing the genomes of 1000 actinobacteria strains.</title>
        <authorList>
            <person name="Klenk H.-P."/>
        </authorList>
    </citation>
    <scope>NUCLEOTIDE SEQUENCE [LARGE SCALE GENOMIC DNA]</scope>
    <source>
        <strain evidence="2 3">DSM 43768</strain>
    </source>
</reference>
<dbReference type="EMBL" id="JACHMI010000001">
    <property type="protein sequence ID" value="MBB6550527.1"/>
    <property type="molecule type" value="Genomic_DNA"/>
</dbReference>
<name>A0A7X0NVQ3_9ACTN</name>
<accession>A0A7X0NVQ3</accession>
<sequence>MPRTRQAERHGHTRIARLDATMQQLDARVDVEGAEPGKVSADRPRRLTARVPAL</sequence>
<dbReference type="AlphaFoldDB" id="A0A7X0NVQ3"/>
<gene>
    <name evidence="2" type="ORF">HD593_005322</name>
</gene>
<comment type="caution">
    <text evidence="2">The sequence shown here is derived from an EMBL/GenBank/DDBJ whole genome shotgun (WGS) entry which is preliminary data.</text>
</comment>